<feature type="domain" description="Transposase zinc-binding" evidence="2">
    <location>
        <begin position="27"/>
        <end position="108"/>
    </location>
</feature>
<dbReference type="GO" id="GO:0006313">
    <property type="term" value="P:DNA transposition"/>
    <property type="evidence" value="ECO:0007669"/>
    <property type="project" value="InterPro"/>
</dbReference>
<accession>X0XHL8</accession>
<dbReference type="GO" id="GO:0003677">
    <property type="term" value="F:DNA binding"/>
    <property type="evidence" value="ECO:0007669"/>
    <property type="project" value="InterPro"/>
</dbReference>
<sequence>MNITCPHPSSTPRAHRAQIADIFRFHAHELTHLHPTQLLVIKDITSCRTAVLGGHILQCDACDYSEISYNSCRNRHCPTCQSLAGARWVEQRRSELLPVPYFHLVFTIPECLNPILLYNKSFAYGILFKAVSETLKQVARNPKNLGANIGLLALLHTWDQKQLFHPHIHCIVPAGGLSPDKKAWIHSPKNYFLPVRVLSSVFRAKFLSSLE</sequence>
<name>X0XHL8_9ZZZZ</name>
<dbReference type="AlphaFoldDB" id="X0XHL8"/>
<dbReference type="EMBL" id="BARS01049613">
    <property type="protein sequence ID" value="GAG34897.1"/>
    <property type="molecule type" value="Genomic_DNA"/>
</dbReference>
<dbReference type="InterPro" id="IPR007069">
    <property type="entry name" value="Transposase_32"/>
</dbReference>
<dbReference type="PANTHER" id="PTHR37023">
    <property type="entry name" value="TRANSPOSASE"/>
    <property type="match status" value="1"/>
</dbReference>
<dbReference type="PANTHER" id="PTHR37023:SF1">
    <property type="entry name" value="ISSOD25 TRANSPOSASE TNPA_ISSOD25"/>
    <property type="match status" value="1"/>
</dbReference>
<proteinExistence type="predicted"/>
<dbReference type="InterPro" id="IPR026889">
    <property type="entry name" value="Zn_Tnp"/>
</dbReference>
<evidence type="ECO:0000259" key="1">
    <source>
        <dbReference type="Pfam" id="PF04986"/>
    </source>
</evidence>
<gene>
    <name evidence="3" type="ORF">S01H1_74191</name>
</gene>
<protein>
    <submittedName>
        <fullName evidence="3">Uncharacterized protein</fullName>
    </submittedName>
</protein>
<comment type="caution">
    <text evidence="3">The sequence shown here is derived from an EMBL/GenBank/DDBJ whole genome shotgun (WGS) entry which is preliminary data.</text>
</comment>
<dbReference type="GO" id="GO:0004803">
    <property type="term" value="F:transposase activity"/>
    <property type="evidence" value="ECO:0007669"/>
    <property type="project" value="InterPro"/>
</dbReference>
<evidence type="ECO:0000259" key="2">
    <source>
        <dbReference type="Pfam" id="PF14319"/>
    </source>
</evidence>
<organism evidence="3">
    <name type="scientific">marine sediment metagenome</name>
    <dbReference type="NCBI Taxonomy" id="412755"/>
    <lineage>
        <taxon>unclassified sequences</taxon>
        <taxon>metagenomes</taxon>
        <taxon>ecological metagenomes</taxon>
    </lineage>
</organism>
<dbReference type="Pfam" id="PF14319">
    <property type="entry name" value="Zn_Tnp_IS91"/>
    <property type="match status" value="1"/>
</dbReference>
<reference evidence="3" key="1">
    <citation type="journal article" date="2014" name="Front. Microbiol.">
        <title>High frequency of phylogenetically diverse reductive dehalogenase-homologous genes in deep subseafloor sedimentary metagenomes.</title>
        <authorList>
            <person name="Kawai M."/>
            <person name="Futagami T."/>
            <person name="Toyoda A."/>
            <person name="Takaki Y."/>
            <person name="Nishi S."/>
            <person name="Hori S."/>
            <person name="Arai W."/>
            <person name="Tsubouchi T."/>
            <person name="Morono Y."/>
            <person name="Uchiyama I."/>
            <person name="Ito T."/>
            <person name="Fujiyama A."/>
            <person name="Inagaki F."/>
            <person name="Takami H."/>
        </authorList>
    </citation>
    <scope>NUCLEOTIDE SEQUENCE</scope>
    <source>
        <strain evidence="3">Expedition CK06-06</strain>
    </source>
</reference>
<feature type="domain" description="Transposase IS801/IS1294" evidence="1">
    <location>
        <begin position="150"/>
        <end position="210"/>
    </location>
</feature>
<evidence type="ECO:0000313" key="3">
    <source>
        <dbReference type="EMBL" id="GAG34897.1"/>
    </source>
</evidence>
<feature type="non-terminal residue" evidence="3">
    <location>
        <position position="211"/>
    </location>
</feature>
<dbReference type="Pfam" id="PF04986">
    <property type="entry name" value="Y2_Tnp"/>
    <property type="match status" value="1"/>
</dbReference>